<dbReference type="Gene3D" id="3.40.50.300">
    <property type="entry name" value="P-loop containing nucleotide triphosphate hydrolases"/>
    <property type="match status" value="1"/>
</dbReference>
<sequence>MTDQATRDEFLVGAWFLGLLGTVHPQMLRVADMLARGHLMNAVIMPRRSSKTTTLFCILLGRCYLRPVHLAGFTLLTTQKKTAERYRLDIYSPISRLFPDSTDREAFAKGSPIKLVKSNGGERVEFPNGSVLSVLSPDGDAIRSGAYDTLLADEAGEASPERWEDVIGAVIPSFDTRPDGQLVLAGTAGDYRGGSEFWATLNDERAGRVAYMLPDDIDPEELVRWEPDDEHPTAHARELTLRMHPGIGTLTTLERIQNSYERLGVKKYTREYFNIFGMEGSNTALLSAPKWSAAALALGESGITPPKVFALSAFVHPEAAWASIAAAWKGDDGRVHTALLHHQEGVIGFRTKLLSLARKHNRPITYDAGSNATEVEMRQLRESRPAPLERPLLTRDISRAAVHFVNLLNEDGLRHYDQQEMNGAAGIAVKRAFGQSGGWAFGRPDIKNRPSDDITPLEAASIAAYVLDEQRASGGIPQITWV</sequence>
<proteinExistence type="predicted"/>
<comment type="caution">
    <text evidence="1">The sequence shown here is derived from an EMBL/GenBank/DDBJ whole genome shotgun (WGS) entry which is preliminary data.</text>
</comment>
<evidence type="ECO:0000313" key="2">
    <source>
        <dbReference type="Proteomes" id="UP000244649"/>
    </source>
</evidence>
<evidence type="ECO:0008006" key="3">
    <source>
        <dbReference type="Google" id="ProtNLM"/>
    </source>
</evidence>
<protein>
    <recommendedName>
        <fullName evidence="3">Terminase</fullName>
    </recommendedName>
</protein>
<dbReference type="InterPro" id="IPR027417">
    <property type="entry name" value="P-loop_NTPase"/>
</dbReference>
<name>A0A2T7WNE2_MICTE</name>
<dbReference type="AlphaFoldDB" id="A0A2T7WNE2"/>
<organism evidence="1 2">
    <name type="scientific">Microbacterium testaceum</name>
    <name type="common">Aureobacterium testaceum</name>
    <name type="synonym">Brevibacterium testaceum</name>
    <dbReference type="NCBI Taxonomy" id="2033"/>
    <lineage>
        <taxon>Bacteria</taxon>
        <taxon>Bacillati</taxon>
        <taxon>Actinomycetota</taxon>
        <taxon>Actinomycetes</taxon>
        <taxon>Micrococcales</taxon>
        <taxon>Microbacteriaceae</taxon>
        <taxon>Microbacterium</taxon>
    </lineage>
</organism>
<accession>A0A2T7WNE2</accession>
<evidence type="ECO:0000313" key="1">
    <source>
        <dbReference type="EMBL" id="PVE76105.1"/>
    </source>
</evidence>
<dbReference type="Proteomes" id="UP000244649">
    <property type="component" value="Unassembled WGS sequence"/>
</dbReference>
<gene>
    <name evidence="1" type="ORF">DC432_06630</name>
</gene>
<dbReference type="EMBL" id="QDFT01000011">
    <property type="protein sequence ID" value="PVE76105.1"/>
    <property type="molecule type" value="Genomic_DNA"/>
</dbReference>
<reference evidence="1 2" key="1">
    <citation type="submission" date="2018-04" db="EMBL/GenBank/DDBJ databases">
        <authorList>
            <person name="Go L.Y."/>
            <person name="Mitchell J.A."/>
        </authorList>
    </citation>
    <scope>NUCLEOTIDE SEQUENCE [LARGE SCALE GENOMIC DNA]</scope>
    <source>
        <strain evidence="1 2">TPD7010</strain>
    </source>
</reference>